<feature type="transmembrane region" description="Helical" evidence="7">
    <location>
        <begin position="295"/>
        <end position="313"/>
    </location>
</feature>
<dbReference type="EMBL" id="OX459119">
    <property type="protein sequence ID" value="CAI9092863.1"/>
    <property type="molecule type" value="Genomic_DNA"/>
</dbReference>
<feature type="transmembrane region" description="Helical" evidence="7">
    <location>
        <begin position="128"/>
        <end position="148"/>
    </location>
</feature>
<evidence type="ECO:0000256" key="6">
    <source>
        <dbReference type="SAM" id="MobiDB-lite"/>
    </source>
</evidence>
<reference evidence="9" key="1">
    <citation type="submission" date="2023-03" db="EMBL/GenBank/DDBJ databases">
        <authorList>
            <person name="Julca I."/>
        </authorList>
    </citation>
    <scope>NUCLEOTIDE SEQUENCE</scope>
</reference>
<dbReference type="InterPro" id="IPR030184">
    <property type="entry name" value="WAT1-related"/>
</dbReference>
<evidence type="ECO:0000256" key="5">
    <source>
        <dbReference type="SAM" id="Coils"/>
    </source>
</evidence>
<feature type="transmembrane region" description="Helical" evidence="7">
    <location>
        <begin position="91"/>
        <end position="116"/>
    </location>
</feature>
<dbReference type="Pfam" id="PF04195">
    <property type="entry name" value="Transposase_28"/>
    <property type="match status" value="1"/>
</dbReference>
<feature type="transmembrane region" description="Helical" evidence="7">
    <location>
        <begin position="205"/>
        <end position="226"/>
    </location>
</feature>
<evidence type="ECO:0000256" key="7">
    <source>
        <dbReference type="SAM" id="Phobius"/>
    </source>
</evidence>
<keyword evidence="10" id="KW-1185">Reference proteome</keyword>
<protein>
    <submittedName>
        <fullName evidence="9">OLC1v1028206C1</fullName>
    </submittedName>
</protein>
<dbReference type="AlphaFoldDB" id="A0AAV1CDZ9"/>
<dbReference type="GO" id="GO:0022857">
    <property type="term" value="F:transmembrane transporter activity"/>
    <property type="evidence" value="ECO:0007669"/>
    <property type="project" value="InterPro"/>
</dbReference>
<feature type="transmembrane region" description="Helical" evidence="7">
    <location>
        <begin position="37"/>
        <end position="57"/>
    </location>
</feature>
<comment type="subcellular location">
    <subcellularLocation>
        <location evidence="1">Membrane</location>
        <topology evidence="1">Multi-pass membrane protein</topology>
    </subcellularLocation>
</comment>
<keyword evidence="2 7" id="KW-0812">Transmembrane</keyword>
<gene>
    <name evidence="9" type="ORF">OLC1_LOCUS4426</name>
</gene>
<dbReference type="GO" id="GO:0016020">
    <property type="term" value="C:membrane"/>
    <property type="evidence" value="ECO:0007669"/>
    <property type="project" value="InterPro"/>
</dbReference>
<evidence type="ECO:0000256" key="2">
    <source>
        <dbReference type="ARBA" id="ARBA00022692"/>
    </source>
</evidence>
<dbReference type="PANTHER" id="PTHR31218">
    <property type="entry name" value="WAT1-RELATED PROTEIN"/>
    <property type="match status" value="1"/>
</dbReference>
<evidence type="ECO:0000256" key="4">
    <source>
        <dbReference type="ARBA" id="ARBA00023136"/>
    </source>
</evidence>
<keyword evidence="3 7" id="KW-1133">Transmembrane helix</keyword>
<feature type="region of interest" description="Disordered" evidence="6">
    <location>
        <begin position="712"/>
        <end position="740"/>
    </location>
</feature>
<dbReference type="InterPro" id="IPR037185">
    <property type="entry name" value="EmrE-like"/>
</dbReference>
<feature type="domain" description="Transposase (putative) gypsy type" evidence="8">
    <location>
        <begin position="351"/>
        <end position="405"/>
    </location>
</feature>
<evidence type="ECO:0000259" key="8">
    <source>
        <dbReference type="Pfam" id="PF04195"/>
    </source>
</evidence>
<dbReference type="InterPro" id="IPR007321">
    <property type="entry name" value="Transposase_28"/>
</dbReference>
<evidence type="ECO:0000313" key="9">
    <source>
        <dbReference type="EMBL" id="CAI9092863.1"/>
    </source>
</evidence>
<evidence type="ECO:0000256" key="1">
    <source>
        <dbReference type="ARBA" id="ARBA00004141"/>
    </source>
</evidence>
<feature type="transmembrane region" description="Helical" evidence="7">
    <location>
        <begin position="173"/>
        <end position="198"/>
    </location>
</feature>
<name>A0AAV1CDZ9_OLDCO</name>
<dbReference type="Proteomes" id="UP001161247">
    <property type="component" value="Chromosome 2"/>
</dbReference>
<feature type="transmembrane region" description="Helical" evidence="7">
    <location>
        <begin position="64"/>
        <end position="85"/>
    </location>
</feature>
<feature type="coiled-coil region" evidence="5">
    <location>
        <begin position="568"/>
        <end position="623"/>
    </location>
</feature>
<sequence>MEKAFPYLGMVVSQFAQVGLFIMSKEAILSGMSTFTFAFYSSSISSFILLPSSFLLYRSTRPPLCWDFFWSCFLVGLLGLLMQVFGMTGILYASASLSTAMLNLIPGFTFLFAVLFRMEVLDFRSFSSLAKTIGTVVAISGAIVATFYEGPILLMIPSSPNLAVQSLNPSSNWVLGGILLGICSFLSSMFIIAQAFVLKKYPVELIIMFSYSCFVAILSAAASLIIDKDFSTWSLNSKTRLLAVIYAGLFGNVFQVTIGAWVVRKKGPFFAATFHPLGIVIATTVGVIFLHDIFYLGSLIGSVIIVIGFYAVMWGKNKERKLIDNTVVSCLESGNEKSPLLVYTKKEKLRLRFPLSNFLQNFLARYEVHLSQLTPNAISRVLGYELLCKALKLQTSFEDFAFFFRFIRIGDRYTVSHRVGVPVIVRGLPNRVKEWRTRFFYIDRKIVTSSMVWRDKEKPIKDISLVSGGNDPAIVELGKHSVFGRILPEAALIHAGMSHLGKKDKKPKPKLIGSDWLEKDLISFLDDKGLNAIGDETRAAWKCKASAIKPTKIPSGKKRKASLPLNSQEALRQALAAAQEEGKEYELLIAELSTESKQTKGKIAKLEKQVAVLKENHSRLLLEGVPYLQEVVKPLKESCRNFERSEAAEFYHGEYFRDTSLQKMPMYNADAKMSVMMANLSFLKATHEFHQRFSSKPDNPVAELLEIVPKSCHSGGDKQPTLIKVPFEDNEDSEGSTSRQ</sequence>
<accession>A0AAV1CDZ9</accession>
<evidence type="ECO:0000313" key="10">
    <source>
        <dbReference type="Proteomes" id="UP001161247"/>
    </source>
</evidence>
<feature type="transmembrane region" description="Helical" evidence="7">
    <location>
        <begin position="269"/>
        <end position="289"/>
    </location>
</feature>
<feature type="transmembrane region" description="Helical" evidence="7">
    <location>
        <begin position="7"/>
        <end position="25"/>
    </location>
</feature>
<keyword evidence="5" id="KW-0175">Coiled coil</keyword>
<feature type="transmembrane region" description="Helical" evidence="7">
    <location>
        <begin position="241"/>
        <end position="262"/>
    </location>
</feature>
<organism evidence="9 10">
    <name type="scientific">Oldenlandia corymbosa var. corymbosa</name>
    <dbReference type="NCBI Taxonomy" id="529605"/>
    <lineage>
        <taxon>Eukaryota</taxon>
        <taxon>Viridiplantae</taxon>
        <taxon>Streptophyta</taxon>
        <taxon>Embryophyta</taxon>
        <taxon>Tracheophyta</taxon>
        <taxon>Spermatophyta</taxon>
        <taxon>Magnoliopsida</taxon>
        <taxon>eudicotyledons</taxon>
        <taxon>Gunneridae</taxon>
        <taxon>Pentapetalae</taxon>
        <taxon>asterids</taxon>
        <taxon>lamiids</taxon>
        <taxon>Gentianales</taxon>
        <taxon>Rubiaceae</taxon>
        <taxon>Rubioideae</taxon>
        <taxon>Spermacoceae</taxon>
        <taxon>Hedyotis-Oldenlandia complex</taxon>
        <taxon>Oldenlandia</taxon>
    </lineage>
</organism>
<keyword evidence="4 7" id="KW-0472">Membrane</keyword>
<proteinExistence type="predicted"/>
<dbReference type="SUPFAM" id="SSF103481">
    <property type="entry name" value="Multidrug resistance efflux transporter EmrE"/>
    <property type="match status" value="1"/>
</dbReference>
<evidence type="ECO:0000256" key="3">
    <source>
        <dbReference type="ARBA" id="ARBA00022989"/>
    </source>
</evidence>